<dbReference type="Proteomes" id="UP000269573">
    <property type="component" value="Unassembled WGS sequence"/>
</dbReference>
<evidence type="ECO:0000256" key="1">
    <source>
        <dbReference type="ARBA" id="ARBA00023125"/>
    </source>
</evidence>
<dbReference type="EMBL" id="RHHU01000003">
    <property type="protein sequence ID" value="RNB88469.1"/>
    <property type="molecule type" value="Genomic_DNA"/>
</dbReference>
<proteinExistence type="predicted"/>
<feature type="domain" description="HTH merR-type" evidence="2">
    <location>
        <begin position="87"/>
        <end position="154"/>
    </location>
</feature>
<comment type="caution">
    <text evidence="3">The sequence shown here is derived from an EMBL/GenBank/DDBJ whole genome shotgun (WGS) entry which is preliminary data.</text>
</comment>
<keyword evidence="1" id="KW-0238">DNA-binding</keyword>
<dbReference type="PANTHER" id="PTHR30204:SF96">
    <property type="entry name" value="CHROMOSOME-ANCHORING PROTEIN RACA"/>
    <property type="match status" value="1"/>
</dbReference>
<evidence type="ECO:0000259" key="2">
    <source>
        <dbReference type="SMART" id="SM00422"/>
    </source>
</evidence>
<gene>
    <name evidence="3" type="ORF">EDM59_04940</name>
</gene>
<dbReference type="Pfam" id="PF13411">
    <property type="entry name" value="MerR_1"/>
    <property type="match status" value="1"/>
</dbReference>
<dbReference type="Gene3D" id="1.10.1660.10">
    <property type="match status" value="1"/>
</dbReference>
<keyword evidence="4" id="KW-1185">Reference proteome</keyword>
<protein>
    <submittedName>
        <fullName evidence="3">MerR family transcriptional regulator</fullName>
    </submittedName>
</protein>
<evidence type="ECO:0000313" key="3">
    <source>
        <dbReference type="EMBL" id="RNB88469.1"/>
    </source>
</evidence>
<sequence>MKDMPNKTRCAKVSVRSRRVSSNKYSSFFVVLKLFWPVWSEPVTAFLRLLKKLSSIVVGGLIYRATAYFEPFSTKVRSILQGRTTHMKIGLFAKKFNVSVDTVRYYTSLGFLIPIKKESYYEYDQTCEDDMAFITQLKSLHFTLNEIDNILKVKRVTLLRDLDDWERFVQLLAAKKDELAAEIARLYEAMSNIDTIIESVHHKKEEKTVTGISLSLIPLLRCPVCFGPFQLQNTLILQEWIVDASVHCECGYGARIEGGILYAPNLDDSIENSAYLYEPKTVAEVTTELTRLMEKSGLFIYQLLKKAPLTNKVILEPSIDTFVLLPKYLHLLPDDALYIFCGSNQEMVEKLKGKITYINPKLKVLYIVNTSLHLPIANNSVDYIIDSLSFNDYALFNPVFPLTKLSRHCKDDTSIIGIFSHYKKGTKSIQKMYELYPNALPLNFEKGFIQTHMEICHFELVETIPIGETKQPGIYIEHHVGEESFHMEGYMAKKRCDS</sequence>
<dbReference type="GO" id="GO:0003677">
    <property type="term" value="F:DNA binding"/>
    <property type="evidence" value="ECO:0007669"/>
    <property type="project" value="UniProtKB-KW"/>
</dbReference>
<dbReference type="SUPFAM" id="SSF46955">
    <property type="entry name" value="Putative DNA-binding domain"/>
    <property type="match status" value="1"/>
</dbReference>
<name>A0A3M8DLG7_9BACL</name>
<dbReference type="InterPro" id="IPR047057">
    <property type="entry name" value="MerR_fam"/>
</dbReference>
<accession>A0A3M8DLG7</accession>
<evidence type="ECO:0000313" key="4">
    <source>
        <dbReference type="Proteomes" id="UP000269573"/>
    </source>
</evidence>
<dbReference type="PANTHER" id="PTHR30204">
    <property type="entry name" value="REDOX-CYCLING DRUG-SENSING TRANSCRIPTIONAL ACTIVATOR SOXR"/>
    <property type="match status" value="1"/>
</dbReference>
<dbReference type="InterPro" id="IPR009061">
    <property type="entry name" value="DNA-bd_dom_put_sf"/>
</dbReference>
<dbReference type="GO" id="GO:0003700">
    <property type="term" value="F:DNA-binding transcription factor activity"/>
    <property type="evidence" value="ECO:0007669"/>
    <property type="project" value="InterPro"/>
</dbReference>
<dbReference type="SMART" id="SM00422">
    <property type="entry name" value="HTH_MERR"/>
    <property type="match status" value="1"/>
</dbReference>
<dbReference type="InterPro" id="IPR000551">
    <property type="entry name" value="MerR-type_HTH_dom"/>
</dbReference>
<dbReference type="AlphaFoldDB" id="A0A3M8DLG7"/>
<reference evidence="3 4" key="1">
    <citation type="submission" date="2018-10" db="EMBL/GenBank/DDBJ databases">
        <title>Phylogenomics of Brevibacillus.</title>
        <authorList>
            <person name="Dunlap C."/>
        </authorList>
    </citation>
    <scope>NUCLEOTIDE SEQUENCE [LARGE SCALE GENOMIC DNA]</scope>
    <source>
        <strain evidence="3 4">JCM 15774</strain>
    </source>
</reference>
<organism evidence="3 4">
    <name type="scientific">Brevibacillus nitrificans</name>
    <dbReference type="NCBI Taxonomy" id="651560"/>
    <lineage>
        <taxon>Bacteria</taxon>
        <taxon>Bacillati</taxon>
        <taxon>Bacillota</taxon>
        <taxon>Bacilli</taxon>
        <taxon>Bacillales</taxon>
        <taxon>Paenibacillaceae</taxon>
        <taxon>Brevibacillus</taxon>
    </lineage>
</organism>